<dbReference type="InterPro" id="IPR010017">
    <property type="entry name" value="CmoB"/>
</dbReference>
<evidence type="ECO:0000256" key="1">
    <source>
        <dbReference type="ARBA" id="ARBA00022679"/>
    </source>
</evidence>
<keyword evidence="1 3" id="KW-0808">Transferase</keyword>
<organism evidence="3 4">
    <name type="scientific">Campylobacter magnus</name>
    <dbReference type="NCBI Taxonomy" id="3026462"/>
    <lineage>
        <taxon>Bacteria</taxon>
        <taxon>Pseudomonadati</taxon>
        <taxon>Campylobacterota</taxon>
        <taxon>Epsilonproteobacteria</taxon>
        <taxon>Campylobacterales</taxon>
        <taxon>Campylobacteraceae</taxon>
        <taxon>Campylobacter</taxon>
    </lineage>
</organism>
<keyword evidence="2" id="KW-0819">tRNA processing</keyword>
<name>A0ABT8T6K1_9BACT</name>
<evidence type="ECO:0000313" key="3">
    <source>
        <dbReference type="EMBL" id="MDO2409101.1"/>
    </source>
</evidence>
<dbReference type="Proteomes" id="UP001171111">
    <property type="component" value="Unassembled WGS sequence"/>
</dbReference>
<proteinExistence type="inferred from homology"/>
<dbReference type="NCBIfam" id="NF011650">
    <property type="entry name" value="PRK15068.1"/>
    <property type="match status" value="1"/>
</dbReference>
<dbReference type="NCBIfam" id="TIGR00452">
    <property type="entry name" value="tRNA 5-methoxyuridine(34)/uridine 5-oxyacetic acid(34) synthase CmoB"/>
    <property type="match status" value="1"/>
</dbReference>
<dbReference type="EMBL" id="JAULJQ010000003">
    <property type="protein sequence ID" value="MDO2409101.1"/>
    <property type="molecule type" value="Genomic_DNA"/>
</dbReference>
<accession>A0ABT8T6K1</accession>
<reference evidence="3 4" key="1">
    <citation type="submission" date="2023-06" db="EMBL/GenBank/DDBJ databases">
        <title>Campylobacter magnum sp. nov., isolated from cecal contents of domestic pigs (Sus scrofa domesticus).</title>
        <authorList>
            <person name="Papic B."/>
            <person name="Gruntar I."/>
        </authorList>
    </citation>
    <scope>NUCLEOTIDE SEQUENCE [LARGE SCALE GENOMIC DNA]</scope>
    <source>
        <strain evidence="4">34484-21</strain>
    </source>
</reference>
<dbReference type="SUPFAM" id="SSF53335">
    <property type="entry name" value="S-adenosyl-L-methionine-dependent methyltransferases"/>
    <property type="match status" value="1"/>
</dbReference>
<dbReference type="GO" id="GO:0016740">
    <property type="term" value="F:transferase activity"/>
    <property type="evidence" value="ECO:0007669"/>
    <property type="project" value="UniProtKB-KW"/>
</dbReference>
<dbReference type="EC" id="2.5.1.-" evidence="3"/>
<dbReference type="Pfam" id="PF08003">
    <property type="entry name" value="Methyltransf_9"/>
    <property type="match status" value="1"/>
</dbReference>
<dbReference type="InterPro" id="IPR027555">
    <property type="entry name" value="Mo5U34_MeTrfas-like"/>
</dbReference>
<dbReference type="InterPro" id="IPR029063">
    <property type="entry name" value="SAM-dependent_MTases_sf"/>
</dbReference>
<keyword evidence="4" id="KW-1185">Reference proteome</keyword>
<gene>
    <name evidence="3" type="primary">cmoB</name>
    <name evidence="3" type="ORF">Q2362_03170</name>
</gene>
<protein>
    <submittedName>
        <fullName evidence="3">tRNA 5-methoxyuridine(34)/uridine 5-oxyacetic acid(34) synthase CmoB</fullName>
        <ecNumber evidence="3">2.5.1.-</ecNumber>
    </submittedName>
</protein>
<sequence>MANKNLPKKQNMNHDELKLRLDALDFELKSASFGDCVELDFDRLSDESEIKSIAKALMPWRKGPFRLAELFIDSEWRSFVKFNALLPHFEANGKRIADVGCNNGYYMFRLNALGARQIVGFDPSELFSSQFAFINHFLKTSIIFERLGVEDLPAYAAQNGAFELIFCLGVLYHRSDPISALKQLKSALAKNGELILDTLIIDRDDELVLSPAKSYAKMSNAYFIPSLRALEGWAARAKFSSFELLFTSDTDLNEQRKTEWIGGQSLNDFLGSDGLTIEGYPAPKRAYIKLK</sequence>
<dbReference type="Gene3D" id="3.40.50.150">
    <property type="entry name" value="Vaccinia Virus protein VP39"/>
    <property type="match status" value="1"/>
</dbReference>
<evidence type="ECO:0000313" key="4">
    <source>
        <dbReference type="Proteomes" id="UP001171111"/>
    </source>
</evidence>
<dbReference type="HAMAP" id="MF_01590">
    <property type="entry name" value="tRNA_carboxymethyltr_CmoB"/>
    <property type="match status" value="1"/>
</dbReference>
<dbReference type="CDD" id="cd02440">
    <property type="entry name" value="AdoMet_MTases"/>
    <property type="match status" value="1"/>
</dbReference>
<comment type="caution">
    <text evidence="3">The sequence shown here is derived from an EMBL/GenBank/DDBJ whole genome shotgun (WGS) entry which is preliminary data.</text>
</comment>
<evidence type="ECO:0000256" key="2">
    <source>
        <dbReference type="ARBA" id="ARBA00022694"/>
    </source>
</evidence>